<dbReference type="GeneID" id="26122677"/>
<keyword evidence="2" id="KW-1185">Reference proteome</keyword>
<protein>
    <submittedName>
        <fullName evidence="1">Uncharacterized protein</fullName>
    </submittedName>
</protein>
<sequence length="22" mass="2518">MTCSLGQYTRLSKNWGTRLSQS</sequence>
<proteinExistence type="predicted"/>
<accession>A0A0C4MJ39</accession>
<dbReference type="RefSeq" id="YP_009177010.1">
    <property type="nucleotide sequence ID" value="NC_028236.1"/>
</dbReference>
<evidence type="ECO:0000313" key="1">
    <source>
        <dbReference type="EMBL" id="AIL31434.1"/>
    </source>
</evidence>
<dbReference type="KEGG" id="vg:26122677"/>
<name>A0A0C4MJ39_9RHAB</name>
<reference evidence="1 2" key="1">
    <citation type="journal article" date="2015" name="J. Virol.">
        <title>A Novel Rhabdovirus Isolated from the Straw-Colored Fruit Bat Eidolon helvum, with Signs of Antibodies in Swine and Humans.</title>
        <authorList>
            <person name="Binger T."/>
            <person name="Annan A."/>
            <person name="Drexler J.F."/>
            <person name="Muller M.A."/>
            <person name="Kallies R."/>
            <person name="Adankwah E."/>
            <person name="Wollny R."/>
            <person name="Kopp A."/>
            <person name="Heidemann H."/>
            <person name="Dei D."/>
            <person name="Agya-Yao F.C."/>
            <person name="Junglen S."/>
            <person name="Feldt T."/>
            <person name="Kurth A."/>
            <person name="Oppong S."/>
            <person name="Adu-Sarkodie Y."/>
            <person name="Drosten C."/>
        </authorList>
    </citation>
    <scope>NUCLEOTIDE SEQUENCE [LARGE SCALE GENOMIC DNA]</scope>
</reference>
<evidence type="ECO:0000313" key="2">
    <source>
        <dbReference type="Proteomes" id="UP000145486"/>
    </source>
</evidence>
<dbReference type="Proteomes" id="UP000145486">
    <property type="component" value="Segment"/>
</dbReference>
<dbReference type="EMBL" id="KJ179955">
    <property type="protein sequence ID" value="AIL31434.1"/>
    <property type="molecule type" value="Viral_cRNA"/>
</dbReference>
<organism evidence="1 2">
    <name type="scientific">Kumasi rhabdovirus</name>
    <dbReference type="NCBI Taxonomy" id="1537975"/>
    <lineage>
        <taxon>Viruses</taxon>
        <taxon>Riboviria</taxon>
        <taxon>Orthornavirae</taxon>
        <taxon>Negarnaviricota</taxon>
        <taxon>Haploviricotina</taxon>
        <taxon>Monjiviricetes</taxon>
        <taxon>Mononegavirales</taxon>
        <taxon>Rhabdoviridae</taxon>
        <taxon>Alpharhabdovirinae</taxon>
        <taxon>Ledantevirus</taxon>
        <taxon>Ledantevirus kumasi</taxon>
    </lineage>
</organism>